<evidence type="ECO:0000313" key="4">
    <source>
        <dbReference type="Proteomes" id="UP000032141"/>
    </source>
</evidence>
<dbReference type="FunFam" id="3.40.50.10140:FF:000007">
    <property type="entry name" value="Disease resistance protein (TIR-NBS-LRR class)"/>
    <property type="match status" value="1"/>
</dbReference>
<evidence type="ECO:0000256" key="1">
    <source>
        <dbReference type="ARBA" id="ARBA00023027"/>
    </source>
</evidence>
<protein>
    <recommendedName>
        <fullName evidence="2">TIR domain-containing protein</fullName>
    </recommendedName>
</protein>
<reference evidence="3" key="1">
    <citation type="journal article" date="2014" name="Genome Biol.">
        <title>Transcriptome and methylome profiling reveals relics of genome dominance in the mesopolyploid Brassica oleracea.</title>
        <authorList>
            <person name="Parkin I.A."/>
            <person name="Koh C."/>
            <person name="Tang H."/>
            <person name="Robinson S.J."/>
            <person name="Kagale S."/>
            <person name="Clarke W.E."/>
            <person name="Town C.D."/>
            <person name="Nixon J."/>
            <person name="Krishnakumar V."/>
            <person name="Bidwell S.L."/>
            <person name="Denoeud F."/>
            <person name="Belcram H."/>
            <person name="Links M.G."/>
            <person name="Just J."/>
            <person name="Clarke C."/>
            <person name="Bender T."/>
            <person name="Huebert T."/>
            <person name="Mason A.S."/>
            <person name="Pires J.C."/>
            <person name="Barker G."/>
            <person name="Moore J."/>
            <person name="Walley P.G."/>
            <person name="Manoli S."/>
            <person name="Batley J."/>
            <person name="Edwards D."/>
            <person name="Nelson M.N."/>
            <person name="Wang X."/>
            <person name="Paterson A.H."/>
            <person name="King G."/>
            <person name="Bancroft I."/>
            <person name="Chalhoub B."/>
            <person name="Sharpe A.G."/>
        </authorList>
    </citation>
    <scope>NUCLEOTIDE SEQUENCE [LARGE SCALE GENOMIC DNA]</scope>
    <source>
        <strain evidence="3">cv. TO1000</strain>
    </source>
</reference>
<dbReference type="Gene3D" id="3.40.50.10140">
    <property type="entry name" value="Toll/interleukin-1 receptor homology (TIR) domain"/>
    <property type="match status" value="1"/>
</dbReference>
<name>A0A0D2ZUY9_BRAOL</name>
<dbReference type="OMA" id="GHEIMAS"/>
<feature type="domain" description="TIR" evidence="2">
    <location>
        <begin position="20"/>
        <end position="167"/>
    </location>
</feature>
<sequence length="167" mass="19099">MASCSSSSSSSTSSLPLHRWRYHVFSSFRGEDVRKNFLSHFHKELKLKGNDTFKDDGIKRSTSIWPELKQAIWESRISIVVLSMNYAGSSWCLNELVEIMECREVAGQTLMPIFYEVDPSDVRKQKGEFGKAFEKTYAGRTVEETQRWRQALTNVGSIAGECSSNWK</sequence>
<organism evidence="3 4">
    <name type="scientific">Brassica oleracea var. oleracea</name>
    <dbReference type="NCBI Taxonomy" id="109376"/>
    <lineage>
        <taxon>Eukaryota</taxon>
        <taxon>Viridiplantae</taxon>
        <taxon>Streptophyta</taxon>
        <taxon>Embryophyta</taxon>
        <taxon>Tracheophyta</taxon>
        <taxon>Spermatophyta</taxon>
        <taxon>Magnoliopsida</taxon>
        <taxon>eudicotyledons</taxon>
        <taxon>Gunneridae</taxon>
        <taxon>Pentapetalae</taxon>
        <taxon>rosids</taxon>
        <taxon>malvids</taxon>
        <taxon>Brassicales</taxon>
        <taxon>Brassicaceae</taxon>
        <taxon>Brassiceae</taxon>
        <taxon>Brassica</taxon>
    </lineage>
</organism>
<dbReference type="Pfam" id="PF01582">
    <property type="entry name" value="TIR"/>
    <property type="match status" value="1"/>
</dbReference>
<dbReference type="PANTHER" id="PTHR32009:SF115">
    <property type="entry name" value="RPP1-LIKE DISEASE RESISTANCE PROTEIN-RELATED"/>
    <property type="match status" value="1"/>
</dbReference>
<dbReference type="SUPFAM" id="SSF52200">
    <property type="entry name" value="Toll/Interleukin receptor TIR domain"/>
    <property type="match status" value="1"/>
</dbReference>
<reference evidence="3" key="2">
    <citation type="submission" date="2015-06" db="UniProtKB">
        <authorList>
            <consortium name="EnsemblPlants"/>
        </authorList>
    </citation>
    <scope>IDENTIFICATION</scope>
</reference>
<keyword evidence="1" id="KW-0520">NAD</keyword>
<dbReference type="Proteomes" id="UP000032141">
    <property type="component" value="Unassembled WGS sequence"/>
</dbReference>
<dbReference type="InterPro" id="IPR035897">
    <property type="entry name" value="Toll_tir_struct_dom_sf"/>
</dbReference>
<dbReference type="AlphaFoldDB" id="A0A0D2ZUY9"/>
<proteinExistence type="predicted"/>
<dbReference type="InterPro" id="IPR000157">
    <property type="entry name" value="TIR_dom"/>
</dbReference>
<keyword evidence="4" id="KW-1185">Reference proteome</keyword>
<dbReference type="STRING" id="109376.A0A0D2ZUY9"/>
<dbReference type="HOGENOM" id="CLU_001561_3_3_1"/>
<dbReference type="Gramene" id="Bo01425s020.1">
    <property type="protein sequence ID" value="Bo01425s020.1"/>
    <property type="gene ID" value="Bo01425s020"/>
</dbReference>
<dbReference type="GO" id="GO:0007165">
    <property type="term" value="P:signal transduction"/>
    <property type="evidence" value="ECO:0007669"/>
    <property type="project" value="InterPro"/>
</dbReference>
<evidence type="ECO:0000259" key="2">
    <source>
        <dbReference type="PROSITE" id="PS50104"/>
    </source>
</evidence>
<dbReference type="PROSITE" id="PS50104">
    <property type="entry name" value="TIR"/>
    <property type="match status" value="1"/>
</dbReference>
<accession>A0A0D2ZUY9</accession>
<dbReference type="EnsemblPlants" id="Bo01425s020.1">
    <property type="protein sequence ID" value="Bo01425s020.1"/>
    <property type="gene ID" value="Bo01425s020"/>
</dbReference>
<dbReference type="PANTHER" id="PTHR32009">
    <property type="entry name" value="TMV RESISTANCE PROTEIN N-LIKE"/>
    <property type="match status" value="1"/>
</dbReference>
<dbReference type="SMART" id="SM00255">
    <property type="entry name" value="TIR"/>
    <property type="match status" value="1"/>
</dbReference>
<evidence type="ECO:0000313" key="3">
    <source>
        <dbReference type="EnsemblPlants" id="Bo01425s020.1"/>
    </source>
</evidence>